<reference evidence="5 6" key="1">
    <citation type="submission" date="2023-11" db="EMBL/GenBank/DDBJ databases">
        <title>MicrobeMod: A computational toolkit for identifying prokaryotic methylation and restriction-modification with nanopore sequencing.</title>
        <authorList>
            <person name="Crits-Christoph A."/>
            <person name="Kang S.C."/>
            <person name="Lee H."/>
            <person name="Ostrov N."/>
        </authorList>
    </citation>
    <scope>NUCLEOTIDE SEQUENCE [LARGE SCALE GENOMIC DNA]</scope>
    <source>
        <strain evidence="5 6">ATCC 25935</strain>
    </source>
</reference>
<organism evidence="5 6">
    <name type="scientific">Duganella zoogloeoides</name>
    <dbReference type="NCBI Taxonomy" id="75659"/>
    <lineage>
        <taxon>Bacteria</taxon>
        <taxon>Pseudomonadati</taxon>
        <taxon>Pseudomonadota</taxon>
        <taxon>Betaproteobacteria</taxon>
        <taxon>Burkholderiales</taxon>
        <taxon>Oxalobacteraceae</taxon>
        <taxon>Telluria group</taxon>
        <taxon>Duganella</taxon>
    </lineage>
</organism>
<keyword evidence="6" id="KW-1185">Reference proteome</keyword>
<evidence type="ECO:0000313" key="5">
    <source>
        <dbReference type="EMBL" id="WQH06220.1"/>
    </source>
</evidence>
<evidence type="ECO:0000256" key="4">
    <source>
        <dbReference type="ARBA" id="ARBA00023163"/>
    </source>
</evidence>
<comment type="similarity">
    <text evidence="1">Belongs to the BlaI transcriptional regulatory family.</text>
</comment>
<dbReference type="Pfam" id="PF03965">
    <property type="entry name" value="Penicillinase_R"/>
    <property type="match status" value="1"/>
</dbReference>
<keyword evidence="4" id="KW-0804">Transcription</keyword>
<dbReference type="EMBL" id="CP140152">
    <property type="protein sequence ID" value="WQH06220.1"/>
    <property type="molecule type" value="Genomic_DNA"/>
</dbReference>
<sequence>MKKPSNVSIDSTAAEARGLEDLAPREREVAECVYRLGEAAAAQIQQQLGSDLSNSAVRAMLVRLEAKGVLQHRADGQRYLYSAVAPQAQVRESALKKLVGTFFNNSTASAATALLGMSGKMSSKELDDLEAMIAKARKKGR</sequence>
<proteinExistence type="inferred from homology"/>
<keyword evidence="3" id="KW-0238">DNA-binding</keyword>
<dbReference type="RefSeq" id="WP_019922186.1">
    <property type="nucleotide sequence ID" value="NZ_CP140152.1"/>
</dbReference>
<dbReference type="GeneID" id="43163905"/>
<dbReference type="InterPro" id="IPR036390">
    <property type="entry name" value="WH_DNA-bd_sf"/>
</dbReference>
<dbReference type="InterPro" id="IPR005650">
    <property type="entry name" value="BlaI_family"/>
</dbReference>
<dbReference type="Proteomes" id="UP001326110">
    <property type="component" value="Chromosome"/>
</dbReference>
<evidence type="ECO:0000256" key="2">
    <source>
        <dbReference type="ARBA" id="ARBA00023015"/>
    </source>
</evidence>
<keyword evidence="2" id="KW-0805">Transcription regulation</keyword>
<dbReference type="InterPro" id="IPR036388">
    <property type="entry name" value="WH-like_DNA-bd_sf"/>
</dbReference>
<evidence type="ECO:0000256" key="1">
    <source>
        <dbReference type="ARBA" id="ARBA00011046"/>
    </source>
</evidence>
<dbReference type="Gene3D" id="1.10.10.10">
    <property type="entry name" value="Winged helix-like DNA-binding domain superfamily/Winged helix DNA-binding domain"/>
    <property type="match status" value="1"/>
</dbReference>
<protein>
    <submittedName>
        <fullName evidence="5">BlaI/MecI/CopY family transcriptional regulator</fullName>
    </submittedName>
</protein>
<gene>
    <name evidence="5" type="ORF">SR858_07800</name>
</gene>
<evidence type="ECO:0000313" key="6">
    <source>
        <dbReference type="Proteomes" id="UP001326110"/>
    </source>
</evidence>
<name>A0ABZ0Y2G0_9BURK</name>
<dbReference type="SUPFAM" id="SSF46785">
    <property type="entry name" value="Winged helix' DNA-binding domain"/>
    <property type="match status" value="1"/>
</dbReference>
<evidence type="ECO:0000256" key="3">
    <source>
        <dbReference type="ARBA" id="ARBA00023125"/>
    </source>
</evidence>
<accession>A0ABZ0Y2G0</accession>